<name>A0A0R1ZJ01_9LACO</name>
<organism evidence="21 22">
    <name type="scientific">Lacticaseibacillus sharpeae JCM 1186 = DSM 20505</name>
    <dbReference type="NCBI Taxonomy" id="1291052"/>
    <lineage>
        <taxon>Bacteria</taxon>
        <taxon>Bacillati</taxon>
        <taxon>Bacillota</taxon>
        <taxon>Bacilli</taxon>
        <taxon>Lactobacillales</taxon>
        <taxon>Lactobacillaceae</taxon>
        <taxon>Lacticaseibacillus</taxon>
    </lineage>
</organism>
<dbReference type="CDD" id="cd06140">
    <property type="entry name" value="DNA_polA_I_Bacillus_like_exo"/>
    <property type="match status" value="1"/>
</dbReference>
<evidence type="ECO:0000256" key="17">
    <source>
        <dbReference type="RuleBase" id="RU004460"/>
    </source>
</evidence>
<keyword evidence="12 17" id="KW-0239">DNA-directed DNA polymerase</keyword>
<evidence type="ECO:0000256" key="2">
    <source>
        <dbReference type="ARBA" id="ARBA00011541"/>
    </source>
</evidence>
<dbReference type="InterPro" id="IPR002421">
    <property type="entry name" value="5-3_exonuclease"/>
</dbReference>
<sequence>MALYVRGAADFAATITGGYMSKVLLIDGNSVAFRAFYATYTALDNFTNHAGVHTNAIFGFDNMLATLLKRDTPDKVLVAFDAGKTTFRTKKYDNYKGGRQKTPEELLEQMPLIKQMLEGYGIQHYELANYEADDIIGTLSHQADLAGDTVTIVTGDRDLTQLATDNVTVAVTIKGVQETESYTPAHMQDKFEVTPKQFIDLKGLMGDTSDNYPGVTKVGEKTAIKLIKEFGSIENLYAHVDELKKSKMKENLINDRDNAFMSKDLATIRLDAPLTIGLDDIDYAGPDVDTLRDFFTEMDMKSALKRLGAVPVAVKQVEYTELTADNLALAMQLKAPVAFELSMLGDNYHTEALRGFMVADANQIFVSTDVSLLGDLEFSMWLGDAARQLTVFDAKRNIVAGSRAGVDLHPDFDALLASYLLDPDDNSTDLGTLARNHDYMQLQADVDVFGKGAKLHMPEKADFCNFLAQKADALLTLRPQLLAELAKQDESALFTDLELPLSTVLAQMEMAGITMDADVLQGMGEQWTGSMNVLEQEIYNEAGREFNLNSPKQLGVVLFEELGLPVIKKTKTGYSTSVDVLEQLKSSHPIIQKILDWRGLAKLQSTYVNGLQKALHADGKIHTRYLQTLTQTGRLSSVDPNMQNIPARGLGKQVRYAFVPSKPDWVIFSSDYSQIELRVLAHISGDKNMQEAFKEDRDIHANTAMKIFGLDSADQVTPDMRRQAKATNFGIVYGISDFGLAANIGITRSQAKAFIAGYFEQYPDVKTYMDKMVAKAREDGYVETLFNRRRYLRDIHSRNFNLRSFAERTAMNTPIQGSAADIIKVAMVRMQQALTEHHLQAKMLLQVHDELIFEAPRSEVAVLAKLVPQVMDSAVKLDVPLKVESNYGDTWYDAK</sequence>
<dbReference type="SUPFAM" id="SSF88723">
    <property type="entry name" value="PIN domain-like"/>
    <property type="match status" value="1"/>
</dbReference>
<comment type="similarity">
    <text evidence="1 17">Belongs to the DNA polymerase type-A family.</text>
</comment>
<keyword evidence="9 17" id="KW-0227">DNA damage</keyword>
<dbReference type="GO" id="GO:0003677">
    <property type="term" value="F:DNA binding"/>
    <property type="evidence" value="ECO:0007669"/>
    <property type="project" value="UniProtKB-UniRule"/>
</dbReference>
<proteinExistence type="inferred from homology"/>
<reference evidence="21 22" key="1">
    <citation type="journal article" date="2015" name="Genome Announc.">
        <title>Expanding the biotechnology potential of lactobacilli through comparative genomics of 213 strains and associated genera.</title>
        <authorList>
            <person name="Sun Z."/>
            <person name="Harris H.M."/>
            <person name="McCann A."/>
            <person name="Guo C."/>
            <person name="Argimon S."/>
            <person name="Zhang W."/>
            <person name="Yang X."/>
            <person name="Jeffery I.B."/>
            <person name="Cooney J.C."/>
            <person name="Kagawa T.F."/>
            <person name="Liu W."/>
            <person name="Song Y."/>
            <person name="Salvetti E."/>
            <person name="Wrobel A."/>
            <person name="Rasinkangas P."/>
            <person name="Parkhill J."/>
            <person name="Rea M.C."/>
            <person name="O'Sullivan O."/>
            <person name="Ritari J."/>
            <person name="Douillard F.P."/>
            <person name="Paul Ross R."/>
            <person name="Yang R."/>
            <person name="Briner A.E."/>
            <person name="Felis G.E."/>
            <person name="de Vos W.M."/>
            <person name="Barrangou R."/>
            <person name="Klaenhammer T.R."/>
            <person name="Caufield P.W."/>
            <person name="Cui Y."/>
            <person name="Zhang H."/>
            <person name="O'Toole P.W."/>
        </authorList>
    </citation>
    <scope>NUCLEOTIDE SEQUENCE [LARGE SCALE GENOMIC DNA]</scope>
    <source>
        <strain evidence="21 22">DSM 20505</strain>
    </source>
</reference>
<evidence type="ECO:0000256" key="12">
    <source>
        <dbReference type="ARBA" id="ARBA00022932"/>
    </source>
</evidence>
<dbReference type="InterPro" id="IPR019760">
    <property type="entry name" value="DNA-dir_DNA_pol_A_CS"/>
</dbReference>
<evidence type="ECO:0000256" key="16">
    <source>
        <dbReference type="NCBIfam" id="TIGR00593"/>
    </source>
</evidence>
<dbReference type="InterPro" id="IPR036279">
    <property type="entry name" value="5-3_exonuclease_C_sf"/>
</dbReference>
<evidence type="ECO:0000259" key="18">
    <source>
        <dbReference type="SMART" id="SM00474"/>
    </source>
</evidence>
<evidence type="ECO:0000259" key="20">
    <source>
        <dbReference type="SMART" id="SM00482"/>
    </source>
</evidence>
<evidence type="ECO:0000256" key="14">
    <source>
        <dbReference type="ARBA" id="ARBA00023204"/>
    </source>
</evidence>
<gene>
    <name evidence="17" type="primary">polA</name>
    <name evidence="21" type="ORF">FC18_GL001866</name>
</gene>
<dbReference type="SMART" id="SM00475">
    <property type="entry name" value="53EXOc"/>
    <property type="match status" value="1"/>
</dbReference>
<evidence type="ECO:0000256" key="9">
    <source>
        <dbReference type="ARBA" id="ARBA00022763"/>
    </source>
</evidence>
<dbReference type="PRINTS" id="PR00868">
    <property type="entry name" value="DNAPOLI"/>
</dbReference>
<dbReference type="SMART" id="SM00482">
    <property type="entry name" value="POLAc"/>
    <property type="match status" value="1"/>
</dbReference>
<comment type="subunit">
    <text evidence="2 17">Single-chain monomer with multiple functions.</text>
</comment>
<evidence type="ECO:0000256" key="10">
    <source>
        <dbReference type="ARBA" id="ARBA00022801"/>
    </source>
</evidence>
<dbReference type="NCBIfam" id="NF004397">
    <property type="entry name" value="PRK05755.1"/>
    <property type="match status" value="1"/>
</dbReference>
<dbReference type="GO" id="GO:0003887">
    <property type="term" value="F:DNA-directed DNA polymerase activity"/>
    <property type="evidence" value="ECO:0007669"/>
    <property type="project" value="UniProtKB-UniRule"/>
</dbReference>
<evidence type="ECO:0000256" key="7">
    <source>
        <dbReference type="ARBA" id="ARBA00022705"/>
    </source>
</evidence>
<evidence type="ECO:0000256" key="3">
    <source>
        <dbReference type="ARBA" id="ARBA00012417"/>
    </source>
</evidence>
<evidence type="ECO:0000256" key="1">
    <source>
        <dbReference type="ARBA" id="ARBA00007705"/>
    </source>
</evidence>
<evidence type="ECO:0000313" key="21">
    <source>
        <dbReference type="EMBL" id="KRM54903.1"/>
    </source>
</evidence>
<dbReference type="SMART" id="SM00474">
    <property type="entry name" value="35EXOc"/>
    <property type="match status" value="1"/>
</dbReference>
<dbReference type="InterPro" id="IPR002562">
    <property type="entry name" value="3'-5'_exonuclease_dom"/>
</dbReference>
<dbReference type="Gene3D" id="1.10.150.20">
    <property type="entry name" value="5' to 3' exonuclease, C-terminal subdomain"/>
    <property type="match status" value="2"/>
</dbReference>
<dbReference type="SUPFAM" id="SSF56672">
    <property type="entry name" value="DNA/RNA polymerases"/>
    <property type="match status" value="1"/>
</dbReference>
<dbReference type="Pfam" id="PF02739">
    <property type="entry name" value="5_3_exonuc_N"/>
    <property type="match status" value="1"/>
</dbReference>
<dbReference type="EMBL" id="AYYO01000041">
    <property type="protein sequence ID" value="KRM54903.1"/>
    <property type="molecule type" value="Genomic_DNA"/>
</dbReference>
<dbReference type="InterPro" id="IPR002298">
    <property type="entry name" value="DNA_polymerase_A"/>
</dbReference>
<evidence type="ECO:0000259" key="19">
    <source>
        <dbReference type="SMART" id="SM00475"/>
    </source>
</evidence>
<dbReference type="CDD" id="cd08637">
    <property type="entry name" value="DNA_pol_A_pol_I_C"/>
    <property type="match status" value="1"/>
</dbReference>
<dbReference type="Gene3D" id="3.40.50.1010">
    <property type="entry name" value="5'-nuclease"/>
    <property type="match status" value="1"/>
</dbReference>
<dbReference type="SUPFAM" id="SSF47807">
    <property type="entry name" value="5' to 3' exonuclease, C-terminal subdomain"/>
    <property type="match status" value="1"/>
</dbReference>
<keyword evidence="10" id="KW-0378">Hydrolase</keyword>
<evidence type="ECO:0000256" key="4">
    <source>
        <dbReference type="ARBA" id="ARBA00020311"/>
    </source>
</evidence>
<evidence type="ECO:0000256" key="5">
    <source>
        <dbReference type="ARBA" id="ARBA00022679"/>
    </source>
</evidence>
<dbReference type="CDD" id="cd09898">
    <property type="entry name" value="H3TH_53EXO"/>
    <property type="match status" value="1"/>
</dbReference>
<dbReference type="FunFam" id="1.20.1060.10:FF:000001">
    <property type="entry name" value="DNA polymerase I"/>
    <property type="match status" value="1"/>
</dbReference>
<dbReference type="Proteomes" id="UP000051679">
    <property type="component" value="Unassembled WGS sequence"/>
</dbReference>
<dbReference type="PANTHER" id="PTHR10133">
    <property type="entry name" value="DNA POLYMERASE I"/>
    <property type="match status" value="1"/>
</dbReference>
<evidence type="ECO:0000256" key="13">
    <source>
        <dbReference type="ARBA" id="ARBA00023125"/>
    </source>
</evidence>
<dbReference type="PATRIC" id="fig|1291052.5.peg.1926"/>
<feature type="domain" description="3'-5' exonuclease" evidence="18">
    <location>
        <begin position="314"/>
        <end position="486"/>
    </location>
</feature>
<dbReference type="GO" id="GO:0006302">
    <property type="term" value="P:double-strand break repair"/>
    <property type="evidence" value="ECO:0007669"/>
    <property type="project" value="TreeGrafter"/>
</dbReference>
<dbReference type="Pfam" id="PF22619">
    <property type="entry name" value="DNA_polI_exo1"/>
    <property type="match status" value="1"/>
</dbReference>
<keyword evidence="5 17" id="KW-0808">Transferase</keyword>
<dbReference type="InterPro" id="IPR036397">
    <property type="entry name" value="RNaseH_sf"/>
</dbReference>
<dbReference type="PANTHER" id="PTHR10133:SF27">
    <property type="entry name" value="DNA POLYMERASE NU"/>
    <property type="match status" value="1"/>
</dbReference>
<dbReference type="FunFam" id="1.10.150.20:FF:000002">
    <property type="entry name" value="DNA polymerase I"/>
    <property type="match status" value="1"/>
</dbReference>
<dbReference type="SUPFAM" id="SSF53098">
    <property type="entry name" value="Ribonuclease H-like"/>
    <property type="match status" value="1"/>
</dbReference>
<dbReference type="InterPro" id="IPR054690">
    <property type="entry name" value="DNA_polI_exonuclease"/>
</dbReference>
<protein>
    <recommendedName>
        <fullName evidence="4 16">DNA polymerase I</fullName>
        <ecNumber evidence="3 16">2.7.7.7</ecNumber>
    </recommendedName>
</protein>
<feature type="domain" description="5'-3' exonuclease" evidence="19">
    <location>
        <begin position="21"/>
        <end position="284"/>
    </location>
</feature>
<keyword evidence="22" id="KW-1185">Reference proteome</keyword>
<dbReference type="FunFam" id="1.10.150.20:FF:000003">
    <property type="entry name" value="DNA polymerase I"/>
    <property type="match status" value="1"/>
</dbReference>
<dbReference type="AlphaFoldDB" id="A0A0R1ZJ01"/>
<keyword evidence="14 17" id="KW-0234">DNA repair</keyword>
<dbReference type="InterPro" id="IPR020046">
    <property type="entry name" value="5-3_exonucl_a-hlix_arch_N"/>
</dbReference>
<accession>A0A0R1ZJ01</accession>
<keyword evidence="8" id="KW-0540">Nuclease</keyword>
<keyword evidence="11" id="KW-0269">Exonuclease</keyword>
<dbReference type="InterPro" id="IPR008918">
    <property type="entry name" value="HhH2"/>
</dbReference>
<dbReference type="InterPro" id="IPR020045">
    <property type="entry name" value="DNA_polI_H3TH"/>
</dbReference>
<dbReference type="Gene3D" id="3.30.420.10">
    <property type="entry name" value="Ribonuclease H-like superfamily/Ribonuclease H"/>
    <property type="match status" value="1"/>
</dbReference>
<dbReference type="NCBIfam" id="TIGR00593">
    <property type="entry name" value="pola"/>
    <property type="match status" value="1"/>
</dbReference>
<dbReference type="Gene3D" id="3.30.70.370">
    <property type="match status" value="1"/>
</dbReference>
<feature type="domain" description="DNA-directed DNA polymerase family A palm" evidence="20">
    <location>
        <begin position="651"/>
        <end position="859"/>
    </location>
</feature>
<keyword evidence="13 17" id="KW-0238">DNA-binding</keyword>
<dbReference type="Pfam" id="PF00476">
    <property type="entry name" value="DNA_pol_A"/>
    <property type="match status" value="1"/>
</dbReference>
<dbReference type="InterPro" id="IPR001098">
    <property type="entry name" value="DNA-dir_DNA_pol_A_palm_dom"/>
</dbReference>
<evidence type="ECO:0000313" key="22">
    <source>
        <dbReference type="Proteomes" id="UP000051679"/>
    </source>
</evidence>
<dbReference type="STRING" id="1291052.FC18_GL001866"/>
<evidence type="ECO:0000256" key="8">
    <source>
        <dbReference type="ARBA" id="ARBA00022722"/>
    </source>
</evidence>
<dbReference type="GO" id="GO:0008409">
    <property type="term" value="F:5'-3' exonuclease activity"/>
    <property type="evidence" value="ECO:0007669"/>
    <property type="project" value="InterPro"/>
</dbReference>
<comment type="catalytic activity">
    <reaction evidence="15 17">
        <text>DNA(n) + a 2'-deoxyribonucleoside 5'-triphosphate = DNA(n+1) + diphosphate</text>
        <dbReference type="Rhea" id="RHEA:22508"/>
        <dbReference type="Rhea" id="RHEA-COMP:17339"/>
        <dbReference type="Rhea" id="RHEA-COMP:17340"/>
        <dbReference type="ChEBI" id="CHEBI:33019"/>
        <dbReference type="ChEBI" id="CHEBI:61560"/>
        <dbReference type="ChEBI" id="CHEBI:173112"/>
        <dbReference type="EC" id="2.7.7.7"/>
    </reaction>
</comment>
<evidence type="ECO:0000256" key="15">
    <source>
        <dbReference type="ARBA" id="ARBA00049244"/>
    </source>
</evidence>
<dbReference type="PROSITE" id="PS00447">
    <property type="entry name" value="DNA_POLYMERASE_A"/>
    <property type="match status" value="1"/>
</dbReference>
<dbReference type="InterPro" id="IPR043502">
    <property type="entry name" value="DNA/RNA_pol_sf"/>
</dbReference>
<dbReference type="SMART" id="SM00279">
    <property type="entry name" value="HhH2"/>
    <property type="match status" value="1"/>
</dbReference>
<dbReference type="Gene3D" id="1.20.1060.10">
    <property type="entry name" value="Taq DNA Polymerase, Chain T, domain 4"/>
    <property type="match status" value="1"/>
</dbReference>
<evidence type="ECO:0000256" key="11">
    <source>
        <dbReference type="ARBA" id="ARBA00022839"/>
    </source>
</evidence>
<dbReference type="InterPro" id="IPR012337">
    <property type="entry name" value="RNaseH-like_sf"/>
</dbReference>
<comment type="caution">
    <text evidence="21">The sequence shown here is derived from an EMBL/GenBank/DDBJ whole genome shotgun (WGS) entry which is preliminary data.</text>
</comment>
<evidence type="ECO:0000256" key="6">
    <source>
        <dbReference type="ARBA" id="ARBA00022695"/>
    </source>
</evidence>
<dbReference type="GO" id="GO:0008408">
    <property type="term" value="F:3'-5' exonuclease activity"/>
    <property type="evidence" value="ECO:0007669"/>
    <property type="project" value="InterPro"/>
</dbReference>
<dbReference type="EC" id="2.7.7.7" evidence="3 16"/>
<dbReference type="InterPro" id="IPR018320">
    <property type="entry name" value="DNA_polymerase_1"/>
</dbReference>
<keyword evidence="7 17" id="KW-0235">DNA replication</keyword>
<dbReference type="CDD" id="cd09859">
    <property type="entry name" value="PIN_53EXO"/>
    <property type="match status" value="1"/>
</dbReference>
<dbReference type="FunFam" id="3.40.50.1010:FF:000001">
    <property type="entry name" value="DNA polymerase I"/>
    <property type="match status" value="1"/>
</dbReference>
<keyword evidence="6 17" id="KW-0548">Nucleotidyltransferase</keyword>
<dbReference type="InterPro" id="IPR029060">
    <property type="entry name" value="PIN-like_dom_sf"/>
</dbReference>
<dbReference type="Pfam" id="PF01367">
    <property type="entry name" value="5_3_exonuc"/>
    <property type="match status" value="1"/>
</dbReference>
<dbReference type="GO" id="GO:0006261">
    <property type="term" value="P:DNA-templated DNA replication"/>
    <property type="evidence" value="ECO:0007669"/>
    <property type="project" value="UniProtKB-UniRule"/>
</dbReference>